<dbReference type="PANTHER" id="PTHR14202:SF0">
    <property type="entry name" value="RNA-BINDING PROTEIN RO60"/>
    <property type="match status" value="1"/>
</dbReference>
<evidence type="ECO:0000259" key="8">
    <source>
        <dbReference type="PROSITE" id="PS50988"/>
    </source>
</evidence>
<proteinExistence type="inferred from homology"/>
<dbReference type="InterPro" id="IPR036465">
    <property type="entry name" value="vWFA_dom_sf"/>
</dbReference>
<evidence type="ECO:0000256" key="3">
    <source>
        <dbReference type="ARBA" id="ARBA00022490"/>
    </source>
</evidence>
<dbReference type="InterPro" id="IPR040322">
    <property type="entry name" value="TROVE2"/>
</dbReference>
<organism evidence="9 10">
    <name type="scientific">Drosophila guanche</name>
    <name type="common">Fruit fly</name>
    <dbReference type="NCBI Taxonomy" id="7266"/>
    <lineage>
        <taxon>Eukaryota</taxon>
        <taxon>Metazoa</taxon>
        <taxon>Ecdysozoa</taxon>
        <taxon>Arthropoda</taxon>
        <taxon>Hexapoda</taxon>
        <taxon>Insecta</taxon>
        <taxon>Pterygota</taxon>
        <taxon>Neoptera</taxon>
        <taxon>Endopterygota</taxon>
        <taxon>Diptera</taxon>
        <taxon>Brachycera</taxon>
        <taxon>Muscomorpha</taxon>
        <taxon>Ephydroidea</taxon>
        <taxon>Drosophilidae</taxon>
        <taxon>Drosophila</taxon>
        <taxon>Sophophora</taxon>
    </lineage>
</organism>
<evidence type="ECO:0000256" key="1">
    <source>
        <dbReference type="ARBA" id="ARBA00004496"/>
    </source>
</evidence>
<dbReference type="Proteomes" id="UP000268350">
    <property type="component" value="Unassembled WGS sequence"/>
</dbReference>
<protein>
    <recommendedName>
        <fullName evidence="8">TROVE domain-containing protein</fullName>
    </recommendedName>
</protein>
<sequence length="709" mass="79828">MEEAKEEEKPIQPVVDSAPNGLVDTTSVVEPTAEGETAAAPLNNLLDITFNKESKDNEIPCVSPPVALTYLCRACGAAATNGLLGTASNHLPKAGIPVSSAEPNAFTGKMSLVEPTVVGESSEKPSNILMETDITMEEPKSGSIAPQMALASEPMDLLDTDEQPIEKKTVENIPEVPFALEEVKEQSEVLTITSLESLTRFFYIRETKQAVYTGSGTSFSETTYNDLRDLCDQVQAQQLADCLEKALINNDECLPRPDEALLVLAVFLSTCTNATERILMRNCVPRLVRTDTELFIFMELAEKLQKIQMYKTPFSRTVRKAVIAWYKERSLDELLRMWAKGEQICSLHNNLLRRVHYKPERMTIEYKATLQLLSTPTKNLVTWPGFLNPLIGSKKIIEGIVKLRSTTNARVAVTIVNELSLTYDQVPERFRIDPTLAVHLIPTLSYEHIFKISPRVLRCYRRAARNAYDNYEHQLFDKTKMEAANIAPLYIYMKILRLESNSRLRNVFCDLYEASFGHNKALGKRLNISVCIDKIYIRKYLKGRNPSSNYLDALVAIAFGYFKTDPDGSKVSYWCDRTGQLKDLKWTKNMTLIEATGRCQTLEVQKSKMDFSQIFLNASEDPEDYDIFLIVVPKATRGNPNNKSAKIASLLAGYRLTRQPKSKIIIISLLASKKSMSYSVDTCEHILELCGISEQMPQIINAFLAEKFR</sequence>
<dbReference type="PANTHER" id="PTHR14202">
    <property type="entry name" value="60 KDA RIBONUCLEOPROTEIN SSA/RO"/>
    <property type="match status" value="1"/>
</dbReference>
<name>A0A3B0KKJ1_DROGU</name>
<comment type="subcellular location">
    <subcellularLocation>
        <location evidence="1">Cytoplasm</location>
    </subcellularLocation>
</comment>
<dbReference type="GO" id="GO:0005737">
    <property type="term" value="C:cytoplasm"/>
    <property type="evidence" value="ECO:0007669"/>
    <property type="project" value="UniProtKB-SubCell"/>
</dbReference>
<gene>
    <name evidence="9" type="ORF">DGUA_6G008416</name>
</gene>
<feature type="compositionally biased region" description="Basic and acidic residues" evidence="7">
    <location>
        <begin position="1"/>
        <end position="10"/>
    </location>
</feature>
<evidence type="ECO:0000256" key="6">
    <source>
        <dbReference type="ARBA" id="ARBA00023274"/>
    </source>
</evidence>
<dbReference type="Gene3D" id="3.40.50.410">
    <property type="entry name" value="von Willebrand factor, type A domain"/>
    <property type="match status" value="1"/>
</dbReference>
<feature type="region of interest" description="Disordered" evidence="7">
    <location>
        <begin position="1"/>
        <end position="22"/>
    </location>
</feature>
<dbReference type="GO" id="GO:0003723">
    <property type="term" value="F:RNA binding"/>
    <property type="evidence" value="ECO:0007669"/>
    <property type="project" value="UniProtKB-KW"/>
</dbReference>
<evidence type="ECO:0000256" key="5">
    <source>
        <dbReference type="ARBA" id="ARBA00022884"/>
    </source>
</evidence>
<keyword evidence="5" id="KW-0694">RNA-binding</keyword>
<dbReference type="InterPro" id="IPR056800">
    <property type="entry name" value="vWA_Ro60"/>
</dbReference>
<dbReference type="OrthoDB" id="6098064at2759"/>
<evidence type="ECO:0000256" key="7">
    <source>
        <dbReference type="SAM" id="MobiDB-lite"/>
    </source>
</evidence>
<comment type="similarity">
    <text evidence="2">Belongs to the Ro 60 kDa family.</text>
</comment>
<dbReference type="InterPro" id="IPR008858">
    <property type="entry name" value="TROVE_dom"/>
</dbReference>
<keyword evidence="10" id="KW-1185">Reference proteome</keyword>
<feature type="domain" description="TROVE" evidence="8">
    <location>
        <begin position="181"/>
        <end position="524"/>
    </location>
</feature>
<dbReference type="PROSITE" id="PS50988">
    <property type="entry name" value="TROVE"/>
    <property type="match status" value="1"/>
</dbReference>
<dbReference type="GO" id="GO:0046872">
    <property type="term" value="F:metal ion binding"/>
    <property type="evidence" value="ECO:0007669"/>
    <property type="project" value="UniProtKB-KW"/>
</dbReference>
<dbReference type="Pfam" id="PF25045">
    <property type="entry name" value="vWA_Ro60"/>
    <property type="match status" value="1"/>
</dbReference>
<keyword evidence="6" id="KW-0687">Ribonucleoprotein</keyword>
<dbReference type="GO" id="GO:1990904">
    <property type="term" value="C:ribonucleoprotein complex"/>
    <property type="evidence" value="ECO:0007669"/>
    <property type="project" value="UniProtKB-KW"/>
</dbReference>
<evidence type="ECO:0000256" key="4">
    <source>
        <dbReference type="ARBA" id="ARBA00022723"/>
    </source>
</evidence>
<dbReference type="EMBL" id="OUUW01000011">
    <property type="protein sequence ID" value="SPP86306.1"/>
    <property type="molecule type" value="Genomic_DNA"/>
</dbReference>
<keyword evidence="3" id="KW-0963">Cytoplasm</keyword>
<dbReference type="SUPFAM" id="SSF140864">
    <property type="entry name" value="TROVE domain-like"/>
    <property type="match status" value="1"/>
</dbReference>
<evidence type="ECO:0000313" key="10">
    <source>
        <dbReference type="Proteomes" id="UP000268350"/>
    </source>
</evidence>
<keyword evidence="4" id="KW-0479">Metal-binding</keyword>
<accession>A0A3B0KKJ1</accession>
<evidence type="ECO:0000256" key="2">
    <source>
        <dbReference type="ARBA" id="ARBA00007814"/>
    </source>
</evidence>
<dbReference type="InterPro" id="IPR037214">
    <property type="entry name" value="TROVE_dom_sf"/>
</dbReference>
<evidence type="ECO:0000313" key="9">
    <source>
        <dbReference type="EMBL" id="SPP86306.1"/>
    </source>
</evidence>
<dbReference type="AlphaFoldDB" id="A0A3B0KKJ1"/>
<dbReference type="STRING" id="7266.A0A3B0KKJ1"/>
<reference evidence="10" key="1">
    <citation type="submission" date="2018-01" db="EMBL/GenBank/DDBJ databases">
        <authorList>
            <person name="Alioto T."/>
            <person name="Alioto T."/>
        </authorList>
    </citation>
    <scope>NUCLEOTIDE SEQUENCE [LARGE SCALE GENOMIC DNA]</scope>
</reference>